<accession>A0A1F5R1T3</accession>
<dbReference type="Proteomes" id="UP000177230">
    <property type="component" value="Unassembled WGS sequence"/>
</dbReference>
<evidence type="ECO:0000313" key="2">
    <source>
        <dbReference type="EMBL" id="OGF08415.1"/>
    </source>
</evidence>
<reference evidence="2 3" key="1">
    <citation type="journal article" date="2016" name="Nat. Commun.">
        <title>Thousands of microbial genomes shed light on interconnected biogeochemical processes in an aquifer system.</title>
        <authorList>
            <person name="Anantharaman K."/>
            <person name="Brown C.T."/>
            <person name="Hug L.A."/>
            <person name="Sharon I."/>
            <person name="Castelle C.J."/>
            <person name="Probst A.J."/>
            <person name="Thomas B.C."/>
            <person name="Singh A."/>
            <person name="Wilkins M.J."/>
            <person name="Karaoz U."/>
            <person name="Brodie E.L."/>
            <person name="Williams K.H."/>
            <person name="Hubbard S.S."/>
            <person name="Banfield J.F."/>
        </authorList>
    </citation>
    <scope>NUCLEOTIDE SEQUENCE [LARGE SCALE GENOMIC DNA]</scope>
</reference>
<keyword evidence="1" id="KW-0472">Membrane</keyword>
<protein>
    <submittedName>
        <fullName evidence="2">Uncharacterized protein</fullName>
    </submittedName>
</protein>
<dbReference type="AlphaFoldDB" id="A0A1F5R1T3"/>
<gene>
    <name evidence="2" type="ORF">A2024_06835</name>
</gene>
<proteinExistence type="predicted"/>
<comment type="caution">
    <text evidence="2">The sequence shown here is derived from an EMBL/GenBank/DDBJ whole genome shotgun (WGS) entry which is preliminary data.</text>
</comment>
<sequence length="274" mass="30072">MKFFENIANIDSRIIYLLLFIVVLIPVAFKLVLPVRVSEPVQAAYDSIEKLPEGSVILFSVDYDASSAPEIQPMLLATLRHAFSKKHKVVLLGQWALGLPFGEIGLNEIAPQFDAKYGVDYVNLGYRPGYRAQMVGMGRDIRDFFASDYKGTPVDSIPLMHGIHNYNDIDLLVGLEAGQAGDEWIQFAGARYGINIIIGATGVIAPDMFHYLQAKQIKGLVGGLQGAAEYETLVKHAGTGIAGMVAQSYAHLLLLGFILIGNVGYFVIRRRKQA</sequence>
<evidence type="ECO:0000313" key="3">
    <source>
        <dbReference type="Proteomes" id="UP000177230"/>
    </source>
</evidence>
<feature type="transmembrane region" description="Helical" evidence="1">
    <location>
        <begin position="14"/>
        <end position="33"/>
    </location>
</feature>
<feature type="transmembrane region" description="Helical" evidence="1">
    <location>
        <begin position="249"/>
        <end position="268"/>
    </location>
</feature>
<evidence type="ECO:0000256" key="1">
    <source>
        <dbReference type="SAM" id="Phobius"/>
    </source>
</evidence>
<organism evidence="2 3">
    <name type="scientific">Candidatus Edwardsbacteria bacterium GWF2_54_11</name>
    <dbReference type="NCBI Taxonomy" id="1817851"/>
    <lineage>
        <taxon>Bacteria</taxon>
        <taxon>Candidatus Edwardsiibacteriota</taxon>
    </lineage>
</organism>
<name>A0A1F5R1T3_9BACT</name>
<dbReference type="EMBL" id="MFFM01000047">
    <property type="protein sequence ID" value="OGF08415.1"/>
    <property type="molecule type" value="Genomic_DNA"/>
</dbReference>
<keyword evidence="1" id="KW-0812">Transmembrane</keyword>
<keyword evidence="1" id="KW-1133">Transmembrane helix</keyword>